<evidence type="ECO:0000256" key="1">
    <source>
        <dbReference type="SAM" id="Coils"/>
    </source>
</evidence>
<feature type="region of interest" description="Disordered" evidence="2">
    <location>
        <begin position="23"/>
        <end position="44"/>
    </location>
</feature>
<name>A0A5D4KM40_9BACI</name>
<feature type="coiled-coil region" evidence="1">
    <location>
        <begin position="132"/>
        <end position="162"/>
    </location>
</feature>
<organism evidence="4 5">
    <name type="scientific">Rossellomorea vietnamensis</name>
    <dbReference type="NCBI Taxonomy" id="218284"/>
    <lineage>
        <taxon>Bacteria</taxon>
        <taxon>Bacillati</taxon>
        <taxon>Bacillota</taxon>
        <taxon>Bacilli</taxon>
        <taxon>Bacillales</taxon>
        <taxon>Bacillaceae</taxon>
        <taxon>Rossellomorea</taxon>
    </lineage>
</organism>
<accession>A0A5D4KM40</accession>
<feature type="compositionally biased region" description="Acidic residues" evidence="2">
    <location>
        <begin position="34"/>
        <end position="44"/>
    </location>
</feature>
<protein>
    <submittedName>
        <fullName evidence="4">Uncharacterized protein</fullName>
    </submittedName>
</protein>
<dbReference type="AlphaFoldDB" id="A0A5D4KM40"/>
<evidence type="ECO:0000313" key="5">
    <source>
        <dbReference type="Proteomes" id="UP000323317"/>
    </source>
</evidence>
<feature type="chain" id="PRO_5022982573" evidence="3">
    <location>
        <begin position="27"/>
        <end position="176"/>
    </location>
</feature>
<sequence length="176" mass="18759">MKKLWWLGLAILLAVAGCSNNGENNAADNNSADNAEETESTEETADVSGAMMDFYLNMTSTLNGVDNELNDFEAAMGGEEAPSAEMKEAAAASAAASSEAVQGMEVSEELSQFEEELETFKSTLAESYDMKAAELQNEEVNFEAANEKFTEAEEQIGSLLEEAGLVKSSLSNDING</sequence>
<feature type="region of interest" description="Disordered" evidence="2">
    <location>
        <begin position="78"/>
        <end position="114"/>
    </location>
</feature>
<proteinExistence type="predicted"/>
<evidence type="ECO:0000256" key="3">
    <source>
        <dbReference type="SAM" id="SignalP"/>
    </source>
</evidence>
<feature type="compositionally biased region" description="Low complexity" evidence="2">
    <location>
        <begin position="79"/>
        <end position="100"/>
    </location>
</feature>
<keyword evidence="3" id="KW-0732">Signal</keyword>
<feature type="signal peptide" evidence="3">
    <location>
        <begin position="1"/>
        <end position="26"/>
    </location>
</feature>
<feature type="compositionally biased region" description="Low complexity" evidence="2">
    <location>
        <begin position="23"/>
        <end position="33"/>
    </location>
</feature>
<dbReference type="EMBL" id="VTEH01000001">
    <property type="protein sequence ID" value="TYR77383.1"/>
    <property type="molecule type" value="Genomic_DNA"/>
</dbReference>
<evidence type="ECO:0000313" key="4">
    <source>
        <dbReference type="EMBL" id="TYR77383.1"/>
    </source>
</evidence>
<reference evidence="4 5" key="1">
    <citation type="submission" date="2019-08" db="EMBL/GenBank/DDBJ databases">
        <title>Bacillus genomes from the desert of Cuatro Cienegas, Coahuila.</title>
        <authorList>
            <person name="Olmedo-Alvarez G."/>
        </authorList>
    </citation>
    <scope>NUCLEOTIDE SEQUENCE [LARGE SCALE GENOMIC DNA]</scope>
    <source>
        <strain evidence="4 5">CH40_1T</strain>
    </source>
</reference>
<dbReference type="Proteomes" id="UP000323317">
    <property type="component" value="Unassembled WGS sequence"/>
</dbReference>
<evidence type="ECO:0000256" key="2">
    <source>
        <dbReference type="SAM" id="MobiDB-lite"/>
    </source>
</evidence>
<dbReference type="RefSeq" id="WP_148945003.1">
    <property type="nucleotide sequence ID" value="NZ_JBNIKK010000007.1"/>
</dbReference>
<dbReference type="PROSITE" id="PS51257">
    <property type="entry name" value="PROKAR_LIPOPROTEIN"/>
    <property type="match status" value="1"/>
</dbReference>
<keyword evidence="1" id="KW-0175">Coiled coil</keyword>
<comment type="caution">
    <text evidence="4">The sequence shown here is derived from an EMBL/GenBank/DDBJ whole genome shotgun (WGS) entry which is preliminary data.</text>
</comment>
<gene>
    <name evidence="4" type="ORF">FZC79_00745</name>
</gene>